<sequence>MLRRSRARTAVRRPVQRESYGVPHNGGGVGRGGDSGDLVIYLNDANSRQLNGIVSIGYGCGSSGCSTGLGWVDVWSIFNRFAINLNPS</sequence>
<organism evidence="2 3">
    <name type="scientific">Saccharothrix espanaensis (strain ATCC 51144 / DSM 44229 / JCM 9112 / NBRC 15066 / NRRL 15764)</name>
    <dbReference type="NCBI Taxonomy" id="1179773"/>
    <lineage>
        <taxon>Bacteria</taxon>
        <taxon>Bacillati</taxon>
        <taxon>Actinomycetota</taxon>
        <taxon>Actinomycetes</taxon>
        <taxon>Pseudonocardiales</taxon>
        <taxon>Pseudonocardiaceae</taxon>
        <taxon>Saccharothrix</taxon>
    </lineage>
</organism>
<keyword evidence="3" id="KW-1185">Reference proteome</keyword>
<dbReference type="AlphaFoldDB" id="K0K6J9"/>
<feature type="compositionally biased region" description="Basic residues" evidence="1">
    <location>
        <begin position="1"/>
        <end position="11"/>
    </location>
</feature>
<dbReference type="STRING" id="1179773.BN6_49180"/>
<dbReference type="HOGENOM" id="CLU_2467171_0_0_11"/>
<accession>K0K6J9</accession>
<dbReference type="PATRIC" id="fig|1179773.3.peg.4933"/>
<dbReference type="KEGG" id="sesp:BN6_49180"/>
<dbReference type="Proteomes" id="UP000006281">
    <property type="component" value="Chromosome"/>
</dbReference>
<protein>
    <submittedName>
        <fullName evidence="2">Uncharacterized protein</fullName>
    </submittedName>
</protein>
<evidence type="ECO:0000256" key="1">
    <source>
        <dbReference type="SAM" id="MobiDB-lite"/>
    </source>
</evidence>
<proteinExistence type="predicted"/>
<evidence type="ECO:0000313" key="2">
    <source>
        <dbReference type="EMBL" id="CCH32188.1"/>
    </source>
</evidence>
<feature type="region of interest" description="Disordered" evidence="1">
    <location>
        <begin position="1"/>
        <end position="31"/>
    </location>
</feature>
<gene>
    <name evidence="2" type="ordered locus">BN6_49180</name>
</gene>
<dbReference type="EMBL" id="HE804045">
    <property type="protein sequence ID" value="CCH32188.1"/>
    <property type="molecule type" value="Genomic_DNA"/>
</dbReference>
<reference evidence="2 3" key="1">
    <citation type="journal article" date="2012" name="BMC Genomics">
        <title>Complete genome sequence of Saccharothrix espanaensis DSM 44229T and comparison to the other completely sequenced Pseudonocardiaceae.</title>
        <authorList>
            <person name="Strobel T."/>
            <person name="Al-Dilaimi A."/>
            <person name="Blom J."/>
            <person name="Gessner A."/>
            <person name="Kalinowski J."/>
            <person name="Luzhetska M."/>
            <person name="Puhler A."/>
            <person name="Szczepanowski R."/>
            <person name="Bechthold A."/>
            <person name="Ruckert C."/>
        </authorList>
    </citation>
    <scope>NUCLEOTIDE SEQUENCE [LARGE SCALE GENOMIC DNA]</scope>
    <source>
        <strain evidence="3">ATCC 51144 / DSM 44229 / JCM 9112 / NBRC 15066 / NRRL 15764</strain>
    </source>
</reference>
<name>K0K6J9_SACES</name>
<evidence type="ECO:0000313" key="3">
    <source>
        <dbReference type="Proteomes" id="UP000006281"/>
    </source>
</evidence>